<sequence>MFRFNRFPTPLRPILIGLVSAFLFPLASFAENKIEVTENFYKLTLNEETGTYDKAEIEVAKPGDLIELEIRAKNIGSDVATDVELINQVPTGAARLVEGSIQLDEQRSEIQLSPNGNTFFPTAVEIPAEDIRYVKWLIYELKVDATLDLTYRLRIARSEPAPPAEEPTSDTPAEVEESAESLVEPSSEQ</sequence>
<gene>
    <name evidence="2" type="ORF">GCM10007392_47380</name>
</gene>
<feature type="region of interest" description="Disordered" evidence="1">
    <location>
        <begin position="157"/>
        <end position="189"/>
    </location>
</feature>
<keyword evidence="3" id="KW-1185">Reference proteome</keyword>
<dbReference type="Proteomes" id="UP000626148">
    <property type="component" value="Unassembled WGS sequence"/>
</dbReference>
<evidence type="ECO:0000313" key="2">
    <source>
        <dbReference type="EMBL" id="GGX74524.1"/>
    </source>
</evidence>
<dbReference type="AlphaFoldDB" id="A0A918KUY4"/>
<protein>
    <submittedName>
        <fullName evidence="2">Uncharacterized protein</fullName>
    </submittedName>
</protein>
<proteinExistence type="predicted"/>
<comment type="caution">
    <text evidence="2">The sequence shown here is derived from an EMBL/GenBank/DDBJ whole genome shotgun (WGS) entry which is preliminary data.</text>
</comment>
<dbReference type="EMBL" id="BMXR01000018">
    <property type="protein sequence ID" value="GGX74524.1"/>
    <property type="molecule type" value="Genomic_DNA"/>
</dbReference>
<dbReference type="RefSeq" id="WP_189613524.1">
    <property type="nucleotide sequence ID" value="NZ_BMXR01000018.1"/>
</dbReference>
<feature type="compositionally biased region" description="Low complexity" evidence="1">
    <location>
        <begin position="180"/>
        <end position="189"/>
    </location>
</feature>
<reference evidence="2" key="1">
    <citation type="journal article" date="2014" name="Int. J. Syst. Evol. Microbiol.">
        <title>Complete genome sequence of Corynebacterium casei LMG S-19264T (=DSM 44701T), isolated from a smear-ripened cheese.</title>
        <authorList>
            <consortium name="US DOE Joint Genome Institute (JGI-PGF)"/>
            <person name="Walter F."/>
            <person name="Albersmeier A."/>
            <person name="Kalinowski J."/>
            <person name="Ruckert C."/>
        </authorList>
    </citation>
    <scope>NUCLEOTIDE SEQUENCE</scope>
    <source>
        <strain evidence="2">KCTC 22169</strain>
    </source>
</reference>
<name>A0A918KUY4_9GAMM</name>
<evidence type="ECO:0000313" key="3">
    <source>
        <dbReference type="Proteomes" id="UP000626148"/>
    </source>
</evidence>
<organism evidence="2 3">
    <name type="scientific">Saccharospirillum salsuginis</name>
    <dbReference type="NCBI Taxonomy" id="418750"/>
    <lineage>
        <taxon>Bacteria</taxon>
        <taxon>Pseudomonadati</taxon>
        <taxon>Pseudomonadota</taxon>
        <taxon>Gammaproteobacteria</taxon>
        <taxon>Oceanospirillales</taxon>
        <taxon>Saccharospirillaceae</taxon>
        <taxon>Saccharospirillum</taxon>
    </lineage>
</organism>
<reference evidence="2" key="2">
    <citation type="submission" date="2020-09" db="EMBL/GenBank/DDBJ databases">
        <authorList>
            <person name="Sun Q."/>
            <person name="Kim S."/>
        </authorList>
    </citation>
    <scope>NUCLEOTIDE SEQUENCE</scope>
    <source>
        <strain evidence="2">KCTC 22169</strain>
    </source>
</reference>
<evidence type="ECO:0000256" key="1">
    <source>
        <dbReference type="SAM" id="MobiDB-lite"/>
    </source>
</evidence>
<accession>A0A918KUY4</accession>